<dbReference type="GO" id="GO:0005886">
    <property type="term" value="C:plasma membrane"/>
    <property type="evidence" value="ECO:0007669"/>
    <property type="project" value="UniProtKB-SubCell"/>
</dbReference>
<protein>
    <recommendedName>
        <fullName evidence="7">ATP synthase subunit delta</fullName>
    </recommendedName>
    <alternativeName>
        <fullName evidence="7">ATP synthase F(1) sector subunit delta</fullName>
    </alternativeName>
    <alternativeName>
        <fullName evidence="7">F-type ATPase subunit delta</fullName>
        <shortName evidence="7">F-ATPase subunit delta</shortName>
    </alternativeName>
</protein>
<keyword evidence="2 7" id="KW-0813">Transport</keyword>
<dbReference type="AlphaFoldDB" id="A0A928HIG3"/>
<evidence type="ECO:0000256" key="2">
    <source>
        <dbReference type="ARBA" id="ARBA00022448"/>
    </source>
</evidence>
<evidence type="ECO:0000256" key="4">
    <source>
        <dbReference type="ARBA" id="ARBA00023065"/>
    </source>
</evidence>
<dbReference type="Proteomes" id="UP000725649">
    <property type="component" value="Unassembled WGS sequence"/>
</dbReference>
<accession>A0A928HIG3</accession>
<comment type="caution">
    <text evidence="8">The sequence shown here is derived from an EMBL/GenBank/DDBJ whole genome shotgun (WGS) entry which is preliminary data.</text>
</comment>
<dbReference type="PANTHER" id="PTHR11910">
    <property type="entry name" value="ATP SYNTHASE DELTA CHAIN"/>
    <property type="match status" value="1"/>
</dbReference>
<evidence type="ECO:0000256" key="1">
    <source>
        <dbReference type="ARBA" id="ARBA00004370"/>
    </source>
</evidence>
<reference evidence="8" key="1">
    <citation type="submission" date="2019-04" db="EMBL/GenBank/DDBJ databases">
        <title>Evolution of Biomass-Degrading Anaerobic Consortia Revealed by Metagenomics.</title>
        <authorList>
            <person name="Peng X."/>
        </authorList>
    </citation>
    <scope>NUCLEOTIDE SEQUENCE</scope>
    <source>
        <strain evidence="8">SIG66</strain>
    </source>
</reference>
<evidence type="ECO:0000256" key="7">
    <source>
        <dbReference type="HAMAP-Rule" id="MF_01416"/>
    </source>
</evidence>
<dbReference type="SUPFAM" id="SSF47928">
    <property type="entry name" value="N-terminal domain of the delta subunit of the F1F0-ATP synthase"/>
    <property type="match status" value="1"/>
</dbReference>
<evidence type="ECO:0000256" key="6">
    <source>
        <dbReference type="ARBA" id="ARBA00023310"/>
    </source>
</evidence>
<dbReference type="InterPro" id="IPR000711">
    <property type="entry name" value="ATPase_OSCP/dsu"/>
</dbReference>
<evidence type="ECO:0000256" key="5">
    <source>
        <dbReference type="ARBA" id="ARBA00023136"/>
    </source>
</evidence>
<dbReference type="Pfam" id="PF00213">
    <property type="entry name" value="OSCP"/>
    <property type="match status" value="1"/>
</dbReference>
<evidence type="ECO:0000313" key="9">
    <source>
        <dbReference type="Proteomes" id="UP000725649"/>
    </source>
</evidence>
<keyword evidence="5 7" id="KW-0472">Membrane</keyword>
<name>A0A928HIG3_9BACT</name>
<dbReference type="GO" id="GO:0045259">
    <property type="term" value="C:proton-transporting ATP synthase complex"/>
    <property type="evidence" value="ECO:0007669"/>
    <property type="project" value="UniProtKB-KW"/>
</dbReference>
<dbReference type="PRINTS" id="PR00125">
    <property type="entry name" value="ATPASEDELTA"/>
</dbReference>
<evidence type="ECO:0000256" key="3">
    <source>
        <dbReference type="ARBA" id="ARBA00022781"/>
    </source>
</evidence>
<dbReference type="HAMAP" id="MF_01416">
    <property type="entry name" value="ATP_synth_delta_bact"/>
    <property type="match status" value="1"/>
</dbReference>
<keyword evidence="6 7" id="KW-0066">ATP synthesis</keyword>
<sequence>MNSSDRIAVQRYAAAYNQLSQNDQEAVLHTEQLKAAAEALASVKSVMDNPRISLLQKKEMVREALSSVSVQTASFVEVLIDAKRYALLPEIVKTVETFLDERLGIVRARVLSARELSAEQKQQTQDALSARYGGKIEIVFDTDPALLGGLKIWCRGEMIDGSLQGRLAKLQEELIK</sequence>
<keyword evidence="4 7" id="KW-0406">Ion transport</keyword>
<evidence type="ECO:0000313" key="8">
    <source>
        <dbReference type="EMBL" id="MBE6421015.1"/>
    </source>
</evidence>
<keyword evidence="7" id="KW-1003">Cell membrane</keyword>
<comment type="function">
    <text evidence="7">This protein is part of the stalk that links CF(0) to CF(1). It either transmits conformational changes from CF(0) to CF(1) or is implicated in proton conduction.</text>
</comment>
<dbReference type="GO" id="GO:0046933">
    <property type="term" value="F:proton-transporting ATP synthase activity, rotational mechanism"/>
    <property type="evidence" value="ECO:0007669"/>
    <property type="project" value="UniProtKB-UniRule"/>
</dbReference>
<gene>
    <name evidence="7 8" type="primary">atpH</name>
    <name evidence="8" type="ORF">E7027_02595</name>
</gene>
<dbReference type="EMBL" id="SUVG01000003">
    <property type="protein sequence ID" value="MBE6421015.1"/>
    <property type="molecule type" value="Genomic_DNA"/>
</dbReference>
<proteinExistence type="inferred from homology"/>
<keyword evidence="3 7" id="KW-0375">Hydrogen ion transport</keyword>
<dbReference type="NCBIfam" id="TIGR01145">
    <property type="entry name" value="ATP_synt_delta"/>
    <property type="match status" value="1"/>
</dbReference>
<dbReference type="Gene3D" id="1.10.520.20">
    <property type="entry name" value="N-terminal domain of the delta subunit of the F1F0-ATP synthase"/>
    <property type="match status" value="1"/>
</dbReference>
<comment type="subcellular location">
    <subcellularLocation>
        <location evidence="7">Cell membrane</location>
        <topology evidence="7">Peripheral membrane protein</topology>
    </subcellularLocation>
    <subcellularLocation>
        <location evidence="1">Membrane</location>
    </subcellularLocation>
</comment>
<dbReference type="InterPro" id="IPR026015">
    <property type="entry name" value="ATP_synth_OSCP/delta_N_sf"/>
</dbReference>
<comment type="function">
    <text evidence="7">F(1)F(0) ATP synthase produces ATP from ADP in the presence of a proton or sodium gradient. F-type ATPases consist of two structural domains, F(1) containing the extramembraneous catalytic core and F(0) containing the membrane proton channel, linked together by a central stalk and a peripheral stalk. During catalysis, ATP synthesis in the catalytic domain of F(1) is coupled via a rotary mechanism of the central stalk subunits to proton translocation.</text>
</comment>
<keyword evidence="7" id="KW-0139">CF(1)</keyword>
<organism evidence="8 9">
    <name type="scientific">Candidatus Avelusimicrobium gallicola</name>
    <dbReference type="NCBI Taxonomy" id="2562704"/>
    <lineage>
        <taxon>Bacteria</taxon>
        <taxon>Pseudomonadati</taxon>
        <taxon>Elusimicrobiota</taxon>
        <taxon>Elusimicrobia</taxon>
        <taxon>Elusimicrobiales</taxon>
        <taxon>Elusimicrobiaceae</taxon>
        <taxon>Candidatus Avelusimicrobium</taxon>
    </lineage>
</organism>
<comment type="similarity">
    <text evidence="7">Belongs to the ATPase delta chain family.</text>
</comment>